<protein>
    <recommendedName>
        <fullName evidence="6">Right handed beta helix domain-containing protein</fullName>
    </recommendedName>
</protein>
<dbReference type="RefSeq" id="WP_345334680.1">
    <property type="nucleotide sequence ID" value="NZ_BAABJZ010000020.1"/>
</dbReference>
<evidence type="ECO:0000256" key="3">
    <source>
        <dbReference type="SAM" id="MobiDB-lite"/>
    </source>
</evidence>
<keyword evidence="2" id="KW-0325">Glycoprotein</keyword>
<dbReference type="PANTHER" id="PTHR42970:SF1">
    <property type="entry name" value="PECTATE LYASE C-RELATED"/>
    <property type="match status" value="1"/>
</dbReference>
<proteinExistence type="predicted"/>
<sequence length="662" mass="71667">MRSVIVKLIGLIFIVGLPLQLNAEPEETEAIPDLFAKPETPPGQENKPDKPDKPDKPGKPDEPDEPIDPDPGEPILPPVDPDPGEPGEPILPPDPDDPILPPDPGTPTGPDPGEPILPPVDPDPGEPGEPVIPPAPDIPILPPDPGEPDDCDDITPLPIIPCAIGFGMDTPAGSGRHEATPNATIYKVTNLDASGTGSLKACTDASGPRVCIFEVSGTIDLTSVGTLDIRNPYITIAGQTAPSPGITLRGASIRWEAHDALIQHIRVRTGDAIEGRTPGDRDGIYVIGKGDDESRRPVNVVFDHISVSWGLDETFTVKDTARNVTVSNSIISEGLWNNMHPKGGHSKGLMISAPNMLVQGNLIAHIDDRAPLETSPSIITANNVTYNARQVAMRLSPLSNNSAHDGQVRTTTIVGNVRLEGNNGSSNHNAWVQIDEKRSGSKIYVEDNLCEDWGGEEWPCARTNSDFQPDFVANEPPLWLDGLQVLPASETLDSVLTNAGARPLDRDDTDQRIIDDVWHRDGRTPDCVDDEDILYPVFTVSDADSGMVKGKIPDCDTSKSSAYTDKIAEIFDGRGAGQERIVDSYSCSSNYVTLNLKNSWDTIPDSSSQVRLHIDCSNNIGGWPELREDQRTLLPPSNYNELMPSGYTRLEEWLHSFYDQVQ</sequence>
<dbReference type="SUPFAM" id="SSF51126">
    <property type="entry name" value="Pectin lyase-like"/>
    <property type="match status" value="1"/>
</dbReference>
<keyword evidence="5" id="KW-1185">Reference proteome</keyword>
<evidence type="ECO:0000256" key="1">
    <source>
        <dbReference type="ARBA" id="ARBA00022723"/>
    </source>
</evidence>
<accession>A0ABP9EKQ2</accession>
<organism evidence="4 5">
    <name type="scientific">Ferrimonas pelagia</name>
    <dbReference type="NCBI Taxonomy" id="1177826"/>
    <lineage>
        <taxon>Bacteria</taxon>
        <taxon>Pseudomonadati</taxon>
        <taxon>Pseudomonadota</taxon>
        <taxon>Gammaproteobacteria</taxon>
        <taxon>Alteromonadales</taxon>
        <taxon>Ferrimonadaceae</taxon>
        <taxon>Ferrimonas</taxon>
    </lineage>
</organism>
<dbReference type="Proteomes" id="UP001499988">
    <property type="component" value="Unassembled WGS sequence"/>
</dbReference>
<comment type="caution">
    <text evidence="4">The sequence shown here is derived from an EMBL/GenBank/DDBJ whole genome shotgun (WGS) entry which is preliminary data.</text>
</comment>
<evidence type="ECO:0000313" key="4">
    <source>
        <dbReference type="EMBL" id="GAA4881409.1"/>
    </source>
</evidence>
<dbReference type="Gene3D" id="2.160.20.10">
    <property type="entry name" value="Single-stranded right-handed beta-helix, Pectin lyase-like"/>
    <property type="match status" value="1"/>
</dbReference>
<gene>
    <name evidence="4" type="ORF">GCM10023333_14450</name>
</gene>
<keyword evidence="1" id="KW-0479">Metal-binding</keyword>
<dbReference type="PANTHER" id="PTHR42970">
    <property type="entry name" value="PECTATE LYASE C-RELATED"/>
    <property type="match status" value="1"/>
</dbReference>
<dbReference type="EMBL" id="BAABJZ010000020">
    <property type="protein sequence ID" value="GAA4881409.1"/>
    <property type="molecule type" value="Genomic_DNA"/>
</dbReference>
<evidence type="ECO:0000313" key="5">
    <source>
        <dbReference type="Proteomes" id="UP001499988"/>
    </source>
</evidence>
<feature type="compositionally biased region" description="Basic and acidic residues" evidence="3">
    <location>
        <begin position="46"/>
        <end position="61"/>
    </location>
</feature>
<dbReference type="InterPro" id="IPR052063">
    <property type="entry name" value="Polysaccharide_Lyase_1"/>
</dbReference>
<feature type="region of interest" description="Disordered" evidence="3">
    <location>
        <begin position="30"/>
        <end position="157"/>
    </location>
</feature>
<evidence type="ECO:0000256" key="2">
    <source>
        <dbReference type="ARBA" id="ARBA00023180"/>
    </source>
</evidence>
<dbReference type="InterPro" id="IPR012334">
    <property type="entry name" value="Pectin_lyas_fold"/>
</dbReference>
<reference evidence="5" key="1">
    <citation type="journal article" date="2019" name="Int. J. Syst. Evol. Microbiol.">
        <title>The Global Catalogue of Microorganisms (GCM) 10K type strain sequencing project: providing services to taxonomists for standard genome sequencing and annotation.</title>
        <authorList>
            <consortium name="The Broad Institute Genomics Platform"/>
            <consortium name="The Broad Institute Genome Sequencing Center for Infectious Disease"/>
            <person name="Wu L."/>
            <person name="Ma J."/>
        </authorList>
    </citation>
    <scope>NUCLEOTIDE SEQUENCE [LARGE SCALE GENOMIC DNA]</scope>
    <source>
        <strain evidence="5">JCM 18401</strain>
    </source>
</reference>
<evidence type="ECO:0008006" key="6">
    <source>
        <dbReference type="Google" id="ProtNLM"/>
    </source>
</evidence>
<feature type="compositionally biased region" description="Pro residues" evidence="3">
    <location>
        <begin position="72"/>
        <end position="145"/>
    </location>
</feature>
<dbReference type="InterPro" id="IPR011050">
    <property type="entry name" value="Pectin_lyase_fold/virulence"/>
</dbReference>
<name>A0ABP9EKQ2_9GAMM</name>
<feature type="compositionally biased region" description="Acidic residues" evidence="3">
    <location>
        <begin position="62"/>
        <end position="71"/>
    </location>
</feature>